<dbReference type="Gene3D" id="3.40.30.10">
    <property type="entry name" value="Glutaredoxin"/>
    <property type="match status" value="1"/>
</dbReference>
<comment type="similarity">
    <text evidence="1">Belongs to the thioredoxin family.</text>
</comment>
<name>A0A8J3CRU6_9PROT</name>
<dbReference type="InterPro" id="IPR013766">
    <property type="entry name" value="Thioredoxin_domain"/>
</dbReference>
<dbReference type="GO" id="GO:0005829">
    <property type="term" value="C:cytosol"/>
    <property type="evidence" value="ECO:0007669"/>
    <property type="project" value="TreeGrafter"/>
</dbReference>
<sequence>MTDILVKDSSDNAFMKDVIETSQDTPVVVDFWAPWCGPCKTLMPALERQVKAAGGKVKLVKINIDENPGVAGQLGVRSIPAVFAFKDGKPVDGFMGAQPESELTKFIARLSGESDPKEEAEVLVARARDGLTAGDPGGAAQDFAQALQLDPENGSALAGLARVYLDMGNRDMAVEMVESATGPLADHPEVASIRSELSLGEGAPEPDAPVEEDTELRDAEASVAADESNLDARLIFAKALAARGRRAEAVDHLIYSIGRNRMHADEAARHFLLTIFEAEGPQSEVSIDGRRRLSSILFA</sequence>
<feature type="repeat" description="TPR" evidence="7">
    <location>
        <begin position="120"/>
        <end position="153"/>
    </location>
</feature>
<keyword evidence="5" id="KW-0676">Redox-active center</keyword>
<organism evidence="9 10">
    <name type="scientific">Algimonas arctica</name>
    <dbReference type="NCBI Taxonomy" id="1479486"/>
    <lineage>
        <taxon>Bacteria</taxon>
        <taxon>Pseudomonadati</taxon>
        <taxon>Pseudomonadota</taxon>
        <taxon>Alphaproteobacteria</taxon>
        <taxon>Maricaulales</taxon>
        <taxon>Robiginitomaculaceae</taxon>
        <taxon>Algimonas</taxon>
    </lineage>
</organism>
<gene>
    <name evidence="9" type="ORF">GCM10009069_26890</name>
</gene>
<evidence type="ECO:0000256" key="3">
    <source>
        <dbReference type="ARBA" id="ARBA00022982"/>
    </source>
</evidence>
<dbReference type="Gene3D" id="1.25.40.10">
    <property type="entry name" value="Tetratricopeptide repeat domain"/>
    <property type="match status" value="2"/>
</dbReference>
<dbReference type="EMBL" id="BMZH01000015">
    <property type="protein sequence ID" value="GHB02783.1"/>
    <property type="molecule type" value="Genomic_DNA"/>
</dbReference>
<dbReference type="PROSITE" id="PS50005">
    <property type="entry name" value="TPR"/>
    <property type="match status" value="1"/>
</dbReference>
<dbReference type="Pfam" id="PF00085">
    <property type="entry name" value="Thioredoxin"/>
    <property type="match status" value="1"/>
</dbReference>
<evidence type="ECO:0000313" key="9">
    <source>
        <dbReference type="EMBL" id="GHB02783.1"/>
    </source>
</evidence>
<dbReference type="PANTHER" id="PTHR45663">
    <property type="entry name" value="GEO12009P1"/>
    <property type="match status" value="1"/>
</dbReference>
<dbReference type="NCBIfam" id="TIGR01068">
    <property type="entry name" value="thioredoxin"/>
    <property type="match status" value="1"/>
</dbReference>
<proteinExistence type="inferred from homology"/>
<comment type="caution">
    <text evidence="9">The sequence shown here is derived from an EMBL/GenBank/DDBJ whole genome shotgun (WGS) entry which is preliminary data.</text>
</comment>
<dbReference type="InterPro" id="IPR036249">
    <property type="entry name" value="Thioredoxin-like_sf"/>
</dbReference>
<evidence type="ECO:0000259" key="8">
    <source>
        <dbReference type="PROSITE" id="PS51352"/>
    </source>
</evidence>
<dbReference type="Pfam" id="PF14561">
    <property type="entry name" value="TPR_20"/>
    <property type="match status" value="1"/>
</dbReference>
<evidence type="ECO:0000256" key="2">
    <source>
        <dbReference type="ARBA" id="ARBA00022448"/>
    </source>
</evidence>
<dbReference type="InterPro" id="IPR017937">
    <property type="entry name" value="Thioredoxin_CS"/>
</dbReference>
<accession>A0A8J3CRU6</accession>
<dbReference type="FunFam" id="3.40.30.10:FF:000001">
    <property type="entry name" value="Thioredoxin"/>
    <property type="match status" value="1"/>
</dbReference>
<dbReference type="InterPro" id="IPR005746">
    <property type="entry name" value="Thioredoxin"/>
</dbReference>
<reference evidence="9" key="2">
    <citation type="submission" date="2020-09" db="EMBL/GenBank/DDBJ databases">
        <authorList>
            <person name="Sun Q."/>
            <person name="Kim S."/>
        </authorList>
    </citation>
    <scope>NUCLEOTIDE SEQUENCE</scope>
    <source>
        <strain evidence="9">KCTC 32513</strain>
    </source>
</reference>
<dbReference type="InterPro" id="IPR011990">
    <property type="entry name" value="TPR-like_helical_dom_sf"/>
</dbReference>
<evidence type="ECO:0000256" key="6">
    <source>
        <dbReference type="NCBIfam" id="TIGR01068"/>
    </source>
</evidence>
<dbReference type="AlphaFoldDB" id="A0A8J3CRU6"/>
<dbReference type="Proteomes" id="UP000634004">
    <property type="component" value="Unassembled WGS sequence"/>
</dbReference>
<keyword evidence="7" id="KW-0802">TPR repeat</keyword>
<evidence type="ECO:0000256" key="7">
    <source>
        <dbReference type="PROSITE-ProRule" id="PRU00339"/>
    </source>
</evidence>
<dbReference type="SUPFAM" id="SSF52833">
    <property type="entry name" value="Thioredoxin-like"/>
    <property type="match status" value="1"/>
</dbReference>
<keyword evidence="10" id="KW-1185">Reference proteome</keyword>
<evidence type="ECO:0000256" key="5">
    <source>
        <dbReference type="ARBA" id="ARBA00023284"/>
    </source>
</evidence>
<evidence type="ECO:0000256" key="1">
    <source>
        <dbReference type="ARBA" id="ARBA00008987"/>
    </source>
</evidence>
<protein>
    <recommendedName>
        <fullName evidence="6">Thioredoxin</fullName>
    </recommendedName>
</protein>
<dbReference type="GO" id="GO:0045454">
    <property type="term" value="P:cell redox homeostasis"/>
    <property type="evidence" value="ECO:0007669"/>
    <property type="project" value="TreeGrafter"/>
</dbReference>
<dbReference type="PRINTS" id="PR00421">
    <property type="entry name" value="THIOREDOXIN"/>
</dbReference>
<evidence type="ECO:0000256" key="4">
    <source>
        <dbReference type="ARBA" id="ARBA00023157"/>
    </source>
</evidence>
<dbReference type="CDD" id="cd02947">
    <property type="entry name" value="TRX_family"/>
    <property type="match status" value="1"/>
</dbReference>
<dbReference type="Pfam" id="PF14559">
    <property type="entry name" value="TPR_19"/>
    <property type="match status" value="1"/>
</dbReference>
<dbReference type="InterPro" id="IPR019734">
    <property type="entry name" value="TPR_rpt"/>
</dbReference>
<dbReference type="PROSITE" id="PS00194">
    <property type="entry name" value="THIOREDOXIN_1"/>
    <property type="match status" value="1"/>
</dbReference>
<reference evidence="9" key="1">
    <citation type="journal article" date="2014" name="Int. J. Syst. Evol. Microbiol.">
        <title>Complete genome sequence of Corynebacterium casei LMG S-19264T (=DSM 44701T), isolated from a smear-ripened cheese.</title>
        <authorList>
            <consortium name="US DOE Joint Genome Institute (JGI-PGF)"/>
            <person name="Walter F."/>
            <person name="Albersmeier A."/>
            <person name="Kalinowski J."/>
            <person name="Ruckert C."/>
        </authorList>
    </citation>
    <scope>NUCLEOTIDE SEQUENCE</scope>
    <source>
        <strain evidence="9">KCTC 32513</strain>
    </source>
</reference>
<dbReference type="PANTHER" id="PTHR45663:SF11">
    <property type="entry name" value="GEO12009P1"/>
    <property type="match status" value="1"/>
</dbReference>
<dbReference type="RefSeq" id="WP_189499306.1">
    <property type="nucleotide sequence ID" value="NZ_BMZH01000015.1"/>
</dbReference>
<dbReference type="GO" id="GO:0006950">
    <property type="term" value="P:response to stress"/>
    <property type="evidence" value="ECO:0007669"/>
    <property type="project" value="UniProtKB-ARBA"/>
</dbReference>
<dbReference type="SUPFAM" id="SSF48452">
    <property type="entry name" value="TPR-like"/>
    <property type="match status" value="1"/>
</dbReference>
<keyword evidence="2" id="KW-0813">Transport</keyword>
<dbReference type="GO" id="GO:0015035">
    <property type="term" value="F:protein-disulfide reductase activity"/>
    <property type="evidence" value="ECO:0007669"/>
    <property type="project" value="UniProtKB-UniRule"/>
</dbReference>
<feature type="domain" description="Thioredoxin" evidence="8">
    <location>
        <begin position="1"/>
        <end position="112"/>
    </location>
</feature>
<keyword evidence="3" id="KW-0249">Electron transport</keyword>
<dbReference type="PROSITE" id="PS51352">
    <property type="entry name" value="THIOREDOXIN_2"/>
    <property type="match status" value="1"/>
</dbReference>
<keyword evidence="4" id="KW-1015">Disulfide bond</keyword>
<evidence type="ECO:0000313" key="10">
    <source>
        <dbReference type="Proteomes" id="UP000634004"/>
    </source>
</evidence>